<evidence type="ECO:0000256" key="3">
    <source>
        <dbReference type="ARBA" id="ARBA00022737"/>
    </source>
</evidence>
<keyword evidence="3" id="KW-0677">Repeat</keyword>
<organism evidence="6 7">
    <name type="scientific">Holothuria leucospilota</name>
    <name type="common">Black long sea cucumber</name>
    <name type="synonym">Mertensiothuria leucospilota</name>
    <dbReference type="NCBI Taxonomy" id="206669"/>
    <lineage>
        <taxon>Eukaryota</taxon>
        <taxon>Metazoa</taxon>
        <taxon>Echinodermata</taxon>
        <taxon>Eleutherozoa</taxon>
        <taxon>Echinozoa</taxon>
        <taxon>Holothuroidea</taxon>
        <taxon>Aspidochirotacea</taxon>
        <taxon>Aspidochirotida</taxon>
        <taxon>Holothuriidae</taxon>
        <taxon>Holothuria</taxon>
    </lineage>
</organism>
<gene>
    <name evidence="6" type="ORF">HOLleu_37405</name>
</gene>
<dbReference type="OrthoDB" id="1687175at2759"/>
<keyword evidence="7" id="KW-1185">Reference proteome</keyword>
<sequence length="302" mass="33943">MEWFKLFTIWWSLIIINSFELFYACPDPCTCNVTTNVIDCSNRGLSSIPAFRTIALSKIELLDLSCNNLTVLNSSDFNNILGFSVETIDVSLNRIVQIVGEFSDGNEAIGYRTLNLSNNALTFFPRNIVPNKHLKGDLIIDISNNFLEHLPAHMFADADSFYPGFQFSVRGNRLRSIHPNAFSGPIIVDAILDFRNNHLESIPETLKLPEGVRSIKMAGNPWKCDCNFRWIAGSLFQNYTKLSPPICNTPSGVSGRPLFGLTKSEFACAPEVDDNAPILETEGANHVLVCRRNFSYNRRCHR</sequence>
<name>A0A9Q0YJE2_HOLLE</name>
<protein>
    <submittedName>
        <fullName evidence="6">Protein slit</fullName>
    </submittedName>
</protein>
<dbReference type="Proteomes" id="UP001152320">
    <property type="component" value="Chromosome 20"/>
</dbReference>
<evidence type="ECO:0000256" key="1">
    <source>
        <dbReference type="ARBA" id="ARBA00022614"/>
    </source>
</evidence>
<dbReference type="SUPFAM" id="SSF52058">
    <property type="entry name" value="L domain-like"/>
    <property type="match status" value="1"/>
</dbReference>
<evidence type="ECO:0000259" key="5">
    <source>
        <dbReference type="SMART" id="SM00082"/>
    </source>
</evidence>
<feature type="signal peptide" evidence="4">
    <location>
        <begin position="1"/>
        <end position="24"/>
    </location>
</feature>
<accession>A0A9Q0YJE2</accession>
<dbReference type="PANTHER" id="PTHR24369">
    <property type="entry name" value="ANTIGEN BSP, PUTATIVE-RELATED"/>
    <property type="match status" value="1"/>
</dbReference>
<dbReference type="GO" id="GO:0005886">
    <property type="term" value="C:plasma membrane"/>
    <property type="evidence" value="ECO:0007669"/>
    <property type="project" value="TreeGrafter"/>
</dbReference>
<feature type="chain" id="PRO_5040186704" evidence="4">
    <location>
        <begin position="25"/>
        <end position="302"/>
    </location>
</feature>
<dbReference type="SMART" id="SM00082">
    <property type="entry name" value="LRRCT"/>
    <property type="match status" value="1"/>
</dbReference>
<evidence type="ECO:0000256" key="2">
    <source>
        <dbReference type="ARBA" id="ARBA00022729"/>
    </source>
</evidence>
<dbReference type="InterPro" id="IPR032675">
    <property type="entry name" value="LRR_dom_sf"/>
</dbReference>
<dbReference type="Pfam" id="PF01463">
    <property type="entry name" value="LRRCT"/>
    <property type="match status" value="1"/>
</dbReference>
<evidence type="ECO:0000313" key="6">
    <source>
        <dbReference type="EMBL" id="KAJ8022496.1"/>
    </source>
</evidence>
<dbReference type="Gene3D" id="3.80.10.10">
    <property type="entry name" value="Ribonuclease Inhibitor"/>
    <property type="match status" value="2"/>
</dbReference>
<feature type="domain" description="LRRCT" evidence="5">
    <location>
        <begin position="220"/>
        <end position="269"/>
    </location>
</feature>
<reference evidence="6" key="1">
    <citation type="submission" date="2021-10" db="EMBL/GenBank/DDBJ databases">
        <title>Tropical sea cucumber genome reveals ecological adaptation and Cuvierian tubules defense mechanism.</title>
        <authorList>
            <person name="Chen T."/>
        </authorList>
    </citation>
    <scope>NUCLEOTIDE SEQUENCE</scope>
    <source>
        <strain evidence="6">Nanhai2018</strain>
        <tissue evidence="6">Muscle</tissue>
    </source>
</reference>
<dbReference type="AlphaFoldDB" id="A0A9Q0YJE2"/>
<dbReference type="InterPro" id="IPR000483">
    <property type="entry name" value="Cys-rich_flank_reg_C"/>
</dbReference>
<dbReference type="InterPro" id="IPR050541">
    <property type="entry name" value="LRR_TM_domain-containing"/>
</dbReference>
<evidence type="ECO:0000256" key="4">
    <source>
        <dbReference type="SAM" id="SignalP"/>
    </source>
</evidence>
<evidence type="ECO:0000313" key="7">
    <source>
        <dbReference type="Proteomes" id="UP001152320"/>
    </source>
</evidence>
<comment type="caution">
    <text evidence="6">The sequence shown here is derived from an EMBL/GenBank/DDBJ whole genome shotgun (WGS) entry which is preliminary data.</text>
</comment>
<dbReference type="PANTHER" id="PTHR24369:SF210">
    <property type="entry name" value="CHAOPTIN-RELATED"/>
    <property type="match status" value="1"/>
</dbReference>
<keyword evidence="1" id="KW-0433">Leucine-rich repeat</keyword>
<dbReference type="EMBL" id="JAIZAY010000020">
    <property type="protein sequence ID" value="KAJ8022496.1"/>
    <property type="molecule type" value="Genomic_DNA"/>
</dbReference>
<proteinExistence type="predicted"/>
<keyword evidence="2 4" id="KW-0732">Signal</keyword>